<dbReference type="InterPro" id="IPR050297">
    <property type="entry name" value="LipidA_mod_glycosyltrf_83"/>
</dbReference>
<feature type="transmembrane region" description="Helical" evidence="8">
    <location>
        <begin position="357"/>
        <end position="374"/>
    </location>
</feature>
<dbReference type="Proteomes" id="UP001199750">
    <property type="component" value="Unassembled WGS sequence"/>
</dbReference>
<dbReference type="GO" id="GO:0016763">
    <property type="term" value="F:pentosyltransferase activity"/>
    <property type="evidence" value="ECO:0007669"/>
    <property type="project" value="TreeGrafter"/>
</dbReference>
<keyword evidence="4" id="KW-0808">Transferase</keyword>
<evidence type="ECO:0000256" key="1">
    <source>
        <dbReference type="ARBA" id="ARBA00004651"/>
    </source>
</evidence>
<evidence type="ECO:0000313" key="9">
    <source>
        <dbReference type="EMBL" id="MCG4961667.1"/>
    </source>
</evidence>
<feature type="transmembrane region" description="Helical" evidence="8">
    <location>
        <begin position="99"/>
        <end position="119"/>
    </location>
</feature>
<evidence type="ECO:0000256" key="7">
    <source>
        <dbReference type="ARBA" id="ARBA00023136"/>
    </source>
</evidence>
<proteinExistence type="predicted"/>
<gene>
    <name evidence="10" type="ORF">DWW24_14340</name>
    <name evidence="9" type="ORF">L0P03_17745</name>
</gene>
<dbReference type="OMA" id="ACAWITH"/>
<comment type="subcellular location">
    <subcellularLocation>
        <location evidence="1">Cell membrane</location>
        <topology evidence="1">Multi-pass membrane protein</topology>
    </subcellularLocation>
</comment>
<evidence type="ECO:0000256" key="4">
    <source>
        <dbReference type="ARBA" id="ARBA00022679"/>
    </source>
</evidence>
<organism evidence="10 11">
    <name type="scientific">Odoribacter splanchnicus</name>
    <dbReference type="NCBI Taxonomy" id="28118"/>
    <lineage>
        <taxon>Bacteria</taxon>
        <taxon>Pseudomonadati</taxon>
        <taxon>Bacteroidota</taxon>
        <taxon>Bacteroidia</taxon>
        <taxon>Bacteroidales</taxon>
        <taxon>Odoribacteraceae</taxon>
        <taxon>Odoribacter</taxon>
    </lineage>
</organism>
<dbReference type="AlphaFoldDB" id="A0A3D1UMQ1"/>
<evidence type="ECO:0000313" key="11">
    <source>
        <dbReference type="Proteomes" id="UP000283426"/>
    </source>
</evidence>
<accession>A0A3D1UMQ1</accession>
<feature type="transmembrane region" description="Helical" evidence="8">
    <location>
        <begin position="204"/>
        <end position="225"/>
    </location>
</feature>
<name>A0A3D1UMQ1_9BACT</name>
<dbReference type="GO" id="GO:0009103">
    <property type="term" value="P:lipopolysaccharide biosynthetic process"/>
    <property type="evidence" value="ECO:0007669"/>
    <property type="project" value="UniProtKB-ARBA"/>
</dbReference>
<feature type="transmembrane region" description="Helical" evidence="8">
    <location>
        <begin position="245"/>
        <end position="262"/>
    </location>
</feature>
<feature type="transmembrane region" description="Helical" evidence="8">
    <location>
        <begin position="335"/>
        <end position="350"/>
    </location>
</feature>
<evidence type="ECO:0000256" key="5">
    <source>
        <dbReference type="ARBA" id="ARBA00022692"/>
    </source>
</evidence>
<evidence type="ECO:0000256" key="6">
    <source>
        <dbReference type="ARBA" id="ARBA00022989"/>
    </source>
</evidence>
<feature type="transmembrane region" description="Helical" evidence="8">
    <location>
        <begin position="126"/>
        <end position="142"/>
    </location>
</feature>
<protein>
    <recommendedName>
        <fullName evidence="12">Glycosyltransferase RgtA/B/C/D-like domain-containing protein</fullName>
    </recommendedName>
</protein>
<dbReference type="GeneID" id="61275714"/>
<keyword evidence="2" id="KW-1003">Cell membrane</keyword>
<feature type="transmembrane region" description="Helical" evidence="8">
    <location>
        <begin position="415"/>
        <end position="434"/>
    </location>
</feature>
<reference evidence="9" key="2">
    <citation type="submission" date="2022-01" db="EMBL/GenBank/DDBJ databases">
        <title>Collection of gut derived symbiotic bacterial strains cultured from healthy donors.</title>
        <authorList>
            <person name="Lin H."/>
            <person name="Kohout C."/>
            <person name="Waligurski E."/>
            <person name="Pamer E.G."/>
        </authorList>
    </citation>
    <scope>NUCLEOTIDE SEQUENCE</scope>
    <source>
        <strain evidence="9">DFI.1.149</strain>
    </source>
</reference>
<feature type="transmembrane region" description="Helical" evidence="8">
    <location>
        <begin position="148"/>
        <end position="167"/>
    </location>
</feature>
<sequence length="579" mass="66080">MEKKTNYSIQTLLESRSFLYVLLLIVTICFVSTYTKIYDVKLDMNGDNIHYYALGKALAEGKGFTNTISFSETPHTHFPPGYPVFVAGVMKFFPDNINAVKIANGILLYAAILLLFFLLKKISGSIIVAFLTCVFCSIHAEILRYATIMMSEMLFLFCSVAAIFLMLSIKPEQLFTKKGVRDTILLVLLLFLVNYIYFVRTMGTSLILAIIIYSGILFLKPCYALYKNRKALEESPSRKTSFQQLLRYGLLFVLLAGSFWGTKTAWDIRNKNVGKTSNDYISDFMKKPNGQTMANWDDWKNRITDNFGSYLNKWLPNAILNTPYNLNAKSSGGEIFRGMLIAFLIIFGLIKLPKGGLLLFLYLGATMAVLLVWPEQYGGLRYFIAAIPFFIFLFFYGINAVILYPGKRRRKNIPVFLPAACMIIFALIFMFPAYSQALVEKKQLAKYKTWSPEIAGNAFAEFTAAMQWCGKNLPDSARVICRKPEIFFMYSGGKKCGSFSQYGKPEDILQQLIGQKATHVIIDHWFRHAYYTLYPLISTHYPEKFKFVGKFESRGAQQEPPTLIFEFHPDWTKPETNAQ</sequence>
<keyword evidence="6 8" id="KW-1133">Transmembrane helix</keyword>
<keyword evidence="7 8" id="KW-0472">Membrane</keyword>
<dbReference type="GO" id="GO:0005886">
    <property type="term" value="C:plasma membrane"/>
    <property type="evidence" value="ECO:0007669"/>
    <property type="project" value="UniProtKB-SubCell"/>
</dbReference>
<dbReference type="PANTHER" id="PTHR33908">
    <property type="entry name" value="MANNOSYLTRANSFERASE YKCB-RELATED"/>
    <property type="match status" value="1"/>
</dbReference>
<dbReference type="Proteomes" id="UP000283426">
    <property type="component" value="Unassembled WGS sequence"/>
</dbReference>
<keyword evidence="5 8" id="KW-0812">Transmembrane</keyword>
<evidence type="ECO:0000256" key="2">
    <source>
        <dbReference type="ARBA" id="ARBA00022475"/>
    </source>
</evidence>
<dbReference type="RefSeq" id="WP_013612661.1">
    <property type="nucleotide sequence ID" value="NZ_JABWDG010000071.1"/>
</dbReference>
<evidence type="ECO:0000256" key="8">
    <source>
        <dbReference type="SAM" id="Phobius"/>
    </source>
</evidence>
<evidence type="ECO:0000313" key="10">
    <source>
        <dbReference type="EMBL" id="RGV22362.1"/>
    </source>
</evidence>
<feature type="transmembrane region" description="Helical" evidence="8">
    <location>
        <begin position="18"/>
        <end position="37"/>
    </location>
</feature>
<comment type="caution">
    <text evidence="10">The sequence shown here is derived from an EMBL/GenBank/DDBJ whole genome shotgun (WGS) entry which is preliminary data.</text>
</comment>
<dbReference type="PANTHER" id="PTHR33908:SF11">
    <property type="entry name" value="MEMBRANE PROTEIN"/>
    <property type="match status" value="1"/>
</dbReference>
<evidence type="ECO:0000256" key="3">
    <source>
        <dbReference type="ARBA" id="ARBA00022676"/>
    </source>
</evidence>
<reference evidence="10 11" key="1">
    <citation type="submission" date="2018-08" db="EMBL/GenBank/DDBJ databases">
        <title>A genome reference for cultivated species of the human gut microbiota.</title>
        <authorList>
            <person name="Zou Y."/>
            <person name="Xue W."/>
            <person name="Luo G."/>
        </authorList>
    </citation>
    <scope>NUCLEOTIDE SEQUENCE [LARGE SCALE GENOMIC DNA]</scope>
    <source>
        <strain evidence="10 11">AF14-6AC</strain>
    </source>
</reference>
<evidence type="ECO:0008006" key="12">
    <source>
        <dbReference type="Google" id="ProtNLM"/>
    </source>
</evidence>
<keyword evidence="3" id="KW-0328">Glycosyltransferase</keyword>
<dbReference type="EMBL" id="QRYW01000032">
    <property type="protein sequence ID" value="RGV22362.1"/>
    <property type="molecule type" value="Genomic_DNA"/>
</dbReference>
<dbReference type="EMBL" id="JAKNDN010000042">
    <property type="protein sequence ID" value="MCG4961667.1"/>
    <property type="molecule type" value="Genomic_DNA"/>
</dbReference>
<feature type="transmembrane region" description="Helical" evidence="8">
    <location>
        <begin position="380"/>
        <end position="403"/>
    </location>
</feature>
<feature type="transmembrane region" description="Helical" evidence="8">
    <location>
        <begin position="179"/>
        <end position="198"/>
    </location>
</feature>